<keyword evidence="1" id="KW-0472">Membrane</keyword>
<accession>A0A370L0Z3</accession>
<sequence>MFDFPFKALPAPLLAGLLFYAAICALWLQPLVERRMAEKTFIPQCEARSIAVQAERRQEVDSEARRKKSILDQFARSPLAQLPFMKETLDIAEAEIAKSVPKIPRLRAVDHSSRCACAVTTAFDAIRFPMLLHVMSARVYAPAQLGTMPAAIDGLVNANECRSDKR</sequence>
<evidence type="ECO:0000256" key="1">
    <source>
        <dbReference type="SAM" id="Phobius"/>
    </source>
</evidence>
<gene>
    <name evidence="2" type="ORF">DWE98_22405</name>
</gene>
<reference evidence="3" key="1">
    <citation type="submission" date="2018-07" db="EMBL/GenBank/DDBJ databases">
        <authorList>
            <person name="Safronova V.I."/>
            <person name="Chirak E.R."/>
            <person name="Sazanova A.L."/>
        </authorList>
    </citation>
    <scope>NUCLEOTIDE SEQUENCE [LARGE SCALE GENOMIC DNA]</scope>
    <source>
        <strain evidence="3">RCAM04685</strain>
    </source>
</reference>
<proteinExistence type="predicted"/>
<comment type="caution">
    <text evidence="2">The sequence shown here is derived from an EMBL/GenBank/DDBJ whole genome shotgun (WGS) entry which is preliminary data.</text>
</comment>
<evidence type="ECO:0000313" key="2">
    <source>
        <dbReference type="EMBL" id="RDJ21077.1"/>
    </source>
</evidence>
<feature type="transmembrane region" description="Helical" evidence="1">
    <location>
        <begin position="12"/>
        <end position="32"/>
    </location>
</feature>
<dbReference type="AlphaFoldDB" id="A0A370L0Z3"/>
<keyword evidence="3" id="KW-1185">Reference proteome</keyword>
<organism evidence="2 3">
    <name type="scientific">Bosea caraganae</name>
    <dbReference type="NCBI Taxonomy" id="2763117"/>
    <lineage>
        <taxon>Bacteria</taxon>
        <taxon>Pseudomonadati</taxon>
        <taxon>Pseudomonadota</taxon>
        <taxon>Alphaproteobacteria</taxon>
        <taxon>Hyphomicrobiales</taxon>
        <taxon>Boseaceae</taxon>
        <taxon>Bosea</taxon>
    </lineage>
</organism>
<protein>
    <submittedName>
        <fullName evidence="2">Uncharacterized protein</fullName>
    </submittedName>
</protein>
<evidence type="ECO:0000313" key="3">
    <source>
        <dbReference type="Proteomes" id="UP000255207"/>
    </source>
</evidence>
<keyword evidence="1" id="KW-0812">Transmembrane</keyword>
<name>A0A370L0Z3_9HYPH</name>
<keyword evidence="1" id="KW-1133">Transmembrane helix</keyword>
<dbReference type="OrthoDB" id="8481495at2"/>
<dbReference type="EMBL" id="QQTP01000014">
    <property type="protein sequence ID" value="RDJ21077.1"/>
    <property type="molecule type" value="Genomic_DNA"/>
</dbReference>
<dbReference type="RefSeq" id="WP_114831531.1">
    <property type="nucleotide sequence ID" value="NZ_QQTO01000016.1"/>
</dbReference>
<dbReference type="Proteomes" id="UP000255207">
    <property type="component" value="Unassembled WGS sequence"/>
</dbReference>